<evidence type="ECO:0000313" key="3">
    <source>
        <dbReference type="Proteomes" id="UP000821837"/>
    </source>
</evidence>
<reference evidence="2" key="1">
    <citation type="journal article" date="2020" name="Cell">
        <title>Large-Scale Comparative Analyses of Tick Genomes Elucidate Their Genetic Diversity and Vector Capacities.</title>
        <authorList>
            <consortium name="Tick Genome and Microbiome Consortium (TIGMIC)"/>
            <person name="Jia N."/>
            <person name="Wang J."/>
            <person name="Shi W."/>
            <person name="Du L."/>
            <person name="Sun Y."/>
            <person name="Zhan W."/>
            <person name="Jiang J.F."/>
            <person name="Wang Q."/>
            <person name="Zhang B."/>
            <person name="Ji P."/>
            <person name="Bell-Sakyi L."/>
            <person name="Cui X.M."/>
            <person name="Yuan T.T."/>
            <person name="Jiang B.G."/>
            <person name="Yang W.F."/>
            <person name="Lam T.T."/>
            <person name="Chang Q.C."/>
            <person name="Ding S.J."/>
            <person name="Wang X.J."/>
            <person name="Zhu J.G."/>
            <person name="Ruan X.D."/>
            <person name="Zhao L."/>
            <person name="Wei J.T."/>
            <person name="Ye R.Z."/>
            <person name="Que T.C."/>
            <person name="Du C.H."/>
            <person name="Zhou Y.H."/>
            <person name="Cheng J.X."/>
            <person name="Dai P.F."/>
            <person name="Guo W.B."/>
            <person name="Han X.H."/>
            <person name="Huang E.J."/>
            <person name="Li L.F."/>
            <person name="Wei W."/>
            <person name="Gao Y.C."/>
            <person name="Liu J.Z."/>
            <person name="Shao H.Z."/>
            <person name="Wang X."/>
            <person name="Wang C.C."/>
            <person name="Yang T.C."/>
            <person name="Huo Q.B."/>
            <person name="Li W."/>
            <person name="Chen H.Y."/>
            <person name="Chen S.E."/>
            <person name="Zhou L.G."/>
            <person name="Ni X.B."/>
            <person name="Tian J.H."/>
            <person name="Sheng Y."/>
            <person name="Liu T."/>
            <person name="Pan Y.S."/>
            <person name="Xia L.Y."/>
            <person name="Li J."/>
            <person name="Zhao F."/>
            <person name="Cao W.C."/>
        </authorList>
    </citation>
    <scope>NUCLEOTIDE SEQUENCE</scope>
    <source>
        <strain evidence="2">Rsan-2018</strain>
    </source>
</reference>
<protein>
    <recommendedName>
        <fullName evidence="1">PPIase cyclophilin-type domain-containing protein</fullName>
    </recommendedName>
</protein>
<dbReference type="Gene3D" id="2.40.100.10">
    <property type="entry name" value="Cyclophilin-like"/>
    <property type="match status" value="1"/>
</dbReference>
<dbReference type="InterPro" id="IPR002130">
    <property type="entry name" value="Cyclophilin-type_PPIase_dom"/>
</dbReference>
<dbReference type="PANTHER" id="PTHR11071">
    <property type="entry name" value="PEPTIDYL-PROLYL CIS-TRANS ISOMERASE"/>
    <property type="match status" value="1"/>
</dbReference>
<keyword evidence="3" id="KW-1185">Reference proteome</keyword>
<dbReference type="PANTHER" id="PTHR11071:SF561">
    <property type="entry name" value="PEPTIDYL-PROLYL CIS-TRANS ISOMERASE D-RELATED"/>
    <property type="match status" value="1"/>
</dbReference>
<dbReference type="GO" id="GO:0016018">
    <property type="term" value="F:cyclosporin A binding"/>
    <property type="evidence" value="ECO:0007669"/>
    <property type="project" value="TreeGrafter"/>
</dbReference>
<dbReference type="EMBL" id="JABSTV010001251">
    <property type="protein sequence ID" value="KAH7951571.1"/>
    <property type="molecule type" value="Genomic_DNA"/>
</dbReference>
<dbReference type="PROSITE" id="PS50072">
    <property type="entry name" value="CSA_PPIASE_2"/>
    <property type="match status" value="1"/>
</dbReference>
<dbReference type="AlphaFoldDB" id="A0A9D4PSG7"/>
<dbReference type="GO" id="GO:0003755">
    <property type="term" value="F:peptidyl-prolyl cis-trans isomerase activity"/>
    <property type="evidence" value="ECO:0007669"/>
    <property type="project" value="InterPro"/>
</dbReference>
<gene>
    <name evidence="2" type="ORF">HPB52_010364</name>
</gene>
<evidence type="ECO:0000259" key="1">
    <source>
        <dbReference type="PROSITE" id="PS50072"/>
    </source>
</evidence>
<feature type="domain" description="PPIase cyclophilin-type" evidence="1">
    <location>
        <begin position="11"/>
        <end position="120"/>
    </location>
</feature>
<proteinExistence type="predicted"/>
<dbReference type="GO" id="GO:0006457">
    <property type="term" value="P:protein folding"/>
    <property type="evidence" value="ECO:0007669"/>
    <property type="project" value="TreeGrafter"/>
</dbReference>
<comment type="caution">
    <text evidence="2">The sequence shown here is derived from an EMBL/GenBank/DDBJ whole genome shotgun (WGS) entry which is preliminary data.</text>
</comment>
<accession>A0A9D4PSG7</accession>
<dbReference type="InterPro" id="IPR029000">
    <property type="entry name" value="Cyclophilin-like_dom_sf"/>
</dbReference>
<dbReference type="SUPFAM" id="SSF50891">
    <property type="entry name" value="Cyclophilin-like"/>
    <property type="match status" value="1"/>
</dbReference>
<sequence length="121" mass="13575">MKAVHADEPDEGTSRTYTGYRGNWAKGCFTWYDPYGKVFEDENFELSHNDRGVVSIESNGKKNNVNSRFYIIFAQATYMDKKHVVIGKVTEGLDVLQKLEEFGGPDGKPKKTVTISDCGEA</sequence>
<organism evidence="2 3">
    <name type="scientific">Rhipicephalus sanguineus</name>
    <name type="common">Brown dog tick</name>
    <name type="synonym">Ixodes sanguineus</name>
    <dbReference type="NCBI Taxonomy" id="34632"/>
    <lineage>
        <taxon>Eukaryota</taxon>
        <taxon>Metazoa</taxon>
        <taxon>Ecdysozoa</taxon>
        <taxon>Arthropoda</taxon>
        <taxon>Chelicerata</taxon>
        <taxon>Arachnida</taxon>
        <taxon>Acari</taxon>
        <taxon>Parasitiformes</taxon>
        <taxon>Ixodida</taxon>
        <taxon>Ixodoidea</taxon>
        <taxon>Ixodidae</taxon>
        <taxon>Rhipicephalinae</taxon>
        <taxon>Rhipicephalus</taxon>
        <taxon>Rhipicephalus</taxon>
    </lineage>
</organism>
<evidence type="ECO:0000313" key="2">
    <source>
        <dbReference type="EMBL" id="KAH7951571.1"/>
    </source>
</evidence>
<reference evidence="2" key="2">
    <citation type="submission" date="2021-09" db="EMBL/GenBank/DDBJ databases">
        <authorList>
            <person name="Jia N."/>
            <person name="Wang J."/>
            <person name="Shi W."/>
            <person name="Du L."/>
            <person name="Sun Y."/>
            <person name="Zhan W."/>
            <person name="Jiang J."/>
            <person name="Wang Q."/>
            <person name="Zhang B."/>
            <person name="Ji P."/>
            <person name="Sakyi L.B."/>
            <person name="Cui X."/>
            <person name="Yuan T."/>
            <person name="Jiang B."/>
            <person name="Yang W."/>
            <person name="Lam T.T.-Y."/>
            <person name="Chang Q."/>
            <person name="Ding S."/>
            <person name="Wang X."/>
            <person name="Zhu J."/>
            <person name="Ruan X."/>
            <person name="Zhao L."/>
            <person name="Wei J."/>
            <person name="Que T."/>
            <person name="Du C."/>
            <person name="Cheng J."/>
            <person name="Dai P."/>
            <person name="Han X."/>
            <person name="Huang E."/>
            <person name="Gao Y."/>
            <person name="Liu J."/>
            <person name="Shao H."/>
            <person name="Ye R."/>
            <person name="Li L."/>
            <person name="Wei W."/>
            <person name="Wang X."/>
            <person name="Wang C."/>
            <person name="Huo Q."/>
            <person name="Li W."/>
            <person name="Guo W."/>
            <person name="Chen H."/>
            <person name="Chen S."/>
            <person name="Zhou L."/>
            <person name="Zhou L."/>
            <person name="Ni X."/>
            <person name="Tian J."/>
            <person name="Zhou Y."/>
            <person name="Sheng Y."/>
            <person name="Liu T."/>
            <person name="Pan Y."/>
            <person name="Xia L."/>
            <person name="Li J."/>
            <person name="Zhao F."/>
            <person name="Cao W."/>
        </authorList>
    </citation>
    <scope>NUCLEOTIDE SEQUENCE</scope>
    <source>
        <strain evidence="2">Rsan-2018</strain>
        <tissue evidence="2">Larvae</tissue>
    </source>
</reference>
<dbReference type="GO" id="GO:0005737">
    <property type="term" value="C:cytoplasm"/>
    <property type="evidence" value="ECO:0007669"/>
    <property type="project" value="TreeGrafter"/>
</dbReference>
<dbReference type="Pfam" id="PF00160">
    <property type="entry name" value="Pro_isomerase"/>
    <property type="match status" value="1"/>
</dbReference>
<name>A0A9D4PSG7_RHISA</name>
<dbReference type="Proteomes" id="UP000821837">
    <property type="component" value="Chromosome 5"/>
</dbReference>
<dbReference type="VEuPathDB" id="VectorBase:RSAN_028901"/>